<evidence type="ECO:0000256" key="5">
    <source>
        <dbReference type="RuleBase" id="RU003707"/>
    </source>
</evidence>
<dbReference type="Proteomes" id="UP000013968">
    <property type="component" value="Chromosome"/>
</dbReference>
<dbReference type="KEGG" id="aoi:AORI_5317"/>
<comment type="catalytic activity">
    <reaction evidence="3">
        <text>a (3S)-3-hydroxyacyl-CoA = a (2E)-enoyl-CoA + H2O</text>
        <dbReference type="Rhea" id="RHEA:16105"/>
        <dbReference type="ChEBI" id="CHEBI:15377"/>
        <dbReference type="ChEBI" id="CHEBI:57318"/>
        <dbReference type="ChEBI" id="CHEBI:58856"/>
        <dbReference type="EC" id="4.2.1.17"/>
    </reaction>
</comment>
<reference evidence="6 7" key="1">
    <citation type="journal article" date="2013" name="BMC Genomics">
        <title>ContigScape: a Cytoscape plugin facilitating microbial genome gap closing.</title>
        <authorList>
            <person name="Tang B."/>
            <person name="Wang Q."/>
            <person name="Yang M."/>
            <person name="Xie F."/>
            <person name="Zhu Y."/>
            <person name="Zhuo Y."/>
            <person name="Wang S."/>
            <person name="Gao H."/>
            <person name="Ding X."/>
            <person name="Zhang L."/>
            <person name="Zhao G."/>
            <person name="Zheng H."/>
        </authorList>
    </citation>
    <scope>NUCLEOTIDE SEQUENCE [LARGE SCALE GENOMIC DNA]</scope>
    <source>
        <strain evidence="6 7">HCCB10007</strain>
    </source>
</reference>
<dbReference type="GO" id="GO:0004300">
    <property type="term" value="F:enoyl-CoA hydratase activity"/>
    <property type="evidence" value="ECO:0007669"/>
    <property type="project" value="UniProtKB-EC"/>
</dbReference>
<dbReference type="EMBL" id="CP003410">
    <property type="protein sequence ID" value="AGM07900.1"/>
    <property type="molecule type" value="Genomic_DNA"/>
</dbReference>
<dbReference type="SUPFAM" id="SSF52096">
    <property type="entry name" value="ClpP/crotonase"/>
    <property type="match status" value="1"/>
</dbReference>
<sequence length="250" mass="27084">MTLNRPEVLNALDLRAHAELTEVWDDFEADGDLRVAVLTGAGKRAFCVGQDLKELAERRRAGHDVRSTIGSLGRPGWPRFTERFDFVKPVVAKVRGHAIGGGFELALACDVVVAEVRASFALPEVRLGLIAGAGGAIRLPKQIPYRIAIGHLLTGRAMSAARAYELGLVNEVVSEPELDASVDAWADEIAAAAPLSVLATKEVVSKSHHLAVDEAFMTRYHWEERRMCSADAAEGAAAFAENRPPHWRGC</sequence>
<dbReference type="PROSITE" id="PS00166">
    <property type="entry name" value="ENOYL_COA_HYDRATASE"/>
    <property type="match status" value="1"/>
</dbReference>
<evidence type="ECO:0000313" key="6">
    <source>
        <dbReference type="EMBL" id="AGM07900.1"/>
    </source>
</evidence>
<dbReference type="HOGENOM" id="CLU_009834_7_6_11"/>
<evidence type="ECO:0000256" key="3">
    <source>
        <dbReference type="ARBA" id="ARBA00023709"/>
    </source>
</evidence>
<dbReference type="Pfam" id="PF00378">
    <property type="entry name" value="ECH_1"/>
    <property type="match status" value="1"/>
</dbReference>
<evidence type="ECO:0000256" key="2">
    <source>
        <dbReference type="ARBA" id="ARBA00023239"/>
    </source>
</evidence>
<keyword evidence="2" id="KW-0456">Lyase</keyword>
<protein>
    <submittedName>
        <fullName evidence="6">Carnitinyl-CoA dehydratase</fullName>
    </submittedName>
</protein>
<dbReference type="InterPro" id="IPR029045">
    <property type="entry name" value="ClpP/crotonase-like_dom_sf"/>
</dbReference>
<dbReference type="AlphaFoldDB" id="R4SZF2"/>
<keyword evidence="7" id="KW-1185">Reference proteome</keyword>
<evidence type="ECO:0000256" key="1">
    <source>
        <dbReference type="ARBA" id="ARBA00005254"/>
    </source>
</evidence>
<evidence type="ECO:0000313" key="7">
    <source>
        <dbReference type="Proteomes" id="UP000013968"/>
    </source>
</evidence>
<dbReference type="InterPro" id="IPR018376">
    <property type="entry name" value="Enoyl-CoA_hyd/isom_CS"/>
</dbReference>
<dbReference type="InterPro" id="IPR001753">
    <property type="entry name" value="Enoyl-CoA_hydra/iso"/>
</dbReference>
<proteinExistence type="inferred from homology"/>
<evidence type="ECO:0000256" key="4">
    <source>
        <dbReference type="ARBA" id="ARBA00023717"/>
    </source>
</evidence>
<dbReference type="PANTHER" id="PTHR11941:SF54">
    <property type="entry name" value="ENOYL-COA HYDRATASE, MITOCHONDRIAL"/>
    <property type="match status" value="1"/>
</dbReference>
<gene>
    <name evidence="6" type="primary">caiD</name>
    <name evidence="6" type="ORF">AORI_5317</name>
</gene>
<dbReference type="InterPro" id="IPR014748">
    <property type="entry name" value="Enoyl-CoA_hydra_C"/>
</dbReference>
<accession>R4SZF2</accession>
<comment type="similarity">
    <text evidence="1 5">Belongs to the enoyl-CoA hydratase/isomerase family.</text>
</comment>
<dbReference type="PANTHER" id="PTHR11941">
    <property type="entry name" value="ENOYL-COA HYDRATASE-RELATED"/>
    <property type="match status" value="1"/>
</dbReference>
<dbReference type="Gene3D" id="3.90.226.10">
    <property type="entry name" value="2-enoyl-CoA Hydratase, Chain A, domain 1"/>
    <property type="match status" value="1"/>
</dbReference>
<dbReference type="Gene3D" id="1.10.12.10">
    <property type="entry name" value="Lyase 2-enoyl-coa Hydratase, Chain A, domain 2"/>
    <property type="match status" value="1"/>
</dbReference>
<name>R4SZF2_9PSEU</name>
<organism evidence="6 7">
    <name type="scientific">Amycolatopsis keratiniphila</name>
    <dbReference type="NCBI Taxonomy" id="129921"/>
    <lineage>
        <taxon>Bacteria</taxon>
        <taxon>Bacillati</taxon>
        <taxon>Actinomycetota</taxon>
        <taxon>Actinomycetes</taxon>
        <taxon>Pseudonocardiales</taxon>
        <taxon>Pseudonocardiaceae</taxon>
        <taxon>Amycolatopsis</taxon>
        <taxon>Amycolatopsis japonica group</taxon>
    </lineage>
</organism>
<dbReference type="GO" id="GO:0006635">
    <property type="term" value="P:fatty acid beta-oxidation"/>
    <property type="evidence" value="ECO:0007669"/>
    <property type="project" value="TreeGrafter"/>
</dbReference>
<dbReference type="CDD" id="cd06558">
    <property type="entry name" value="crotonase-like"/>
    <property type="match status" value="1"/>
</dbReference>
<comment type="catalytic activity">
    <reaction evidence="4">
        <text>a 4-saturated-(3S)-3-hydroxyacyl-CoA = a (3E)-enoyl-CoA + H2O</text>
        <dbReference type="Rhea" id="RHEA:20724"/>
        <dbReference type="ChEBI" id="CHEBI:15377"/>
        <dbReference type="ChEBI" id="CHEBI:58521"/>
        <dbReference type="ChEBI" id="CHEBI:137480"/>
        <dbReference type="EC" id="4.2.1.17"/>
    </reaction>
</comment>
<dbReference type="PATRIC" id="fig|1156913.3.peg.5413"/>